<reference evidence="2 3" key="1">
    <citation type="submission" date="2016-02" db="EMBL/GenBank/DDBJ databases">
        <authorList>
            <person name="Wen L."/>
            <person name="He K."/>
            <person name="Yang H."/>
        </authorList>
    </citation>
    <scope>NUCLEOTIDE SEQUENCE [LARGE SCALE GENOMIC DNA]</scope>
    <source>
        <strain evidence="2 3">CV58</strain>
    </source>
</reference>
<dbReference type="SUPFAM" id="SSF52317">
    <property type="entry name" value="Class I glutamine amidotransferase-like"/>
    <property type="match status" value="1"/>
</dbReference>
<evidence type="ECO:0000259" key="1">
    <source>
        <dbReference type="Pfam" id="PF00117"/>
    </source>
</evidence>
<sequence>MKPSRALILTHAANDVLGSLPELLAEQGITVHVTDVFAPLPAPSSLDLLIVMGSPESAYDHRLPWLPKELAWLKEVQKHGVPTLGICFGSQILARVLGGECYRNHAPEIGCLEHQCLTDDWPHGGPWLDFHFDAFRVPPNATLLSTTDMAPQAYRHGRSLGVQFHPEITTPMYDSWINEWLTVEAGRRFHAQSGELLERIREQIQSNETRNRDNFRRLLGDFLQQAG</sequence>
<dbReference type="CDD" id="cd01741">
    <property type="entry name" value="GATase1_1"/>
    <property type="match status" value="1"/>
</dbReference>
<evidence type="ECO:0000313" key="3">
    <source>
        <dbReference type="Proteomes" id="UP000072660"/>
    </source>
</evidence>
<gene>
    <name evidence="2" type="ORF">AXE65_03895</name>
</gene>
<dbReference type="OrthoDB" id="9813383at2"/>
<keyword evidence="3" id="KW-1185">Reference proteome</keyword>
<evidence type="ECO:0000313" key="2">
    <source>
        <dbReference type="EMBL" id="KXU37167.1"/>
    </source>
</evidence>
<comment type="caution">
    <text evidence="2">The sequence shown here is derived from an EMBL/GenBank/DDBJ whole genome shotgun (WGS) entry which is preliminary data.</text>
</comment>
<feature type="domain" description="Glutamine amidotransferase" evidence="1">
    <location>
        <begin position="20"/>
        <end position="170"/>
    </location>
</feature>
<keyword evidence="2" id="KW-0808">Transferase</keyword>
<dbReference type="RefSeq" id="WP_068391092.1">
    <property type="nucleotide sequence ID" value="NZ_LSZO01000169.1"/>
</dbReference>
<keyword evidence="2" id="KW-0315">Glutamine amidotransferase</keyword>
<dbReference type="GO" id="GO:0005829">
    <property type="term" value="C:cytosol"/>
    <property type="evidence" value="ECO:0007669"/>
    <property type="project" value="TreeGrafter"/>
</dbReference>
<dbReference type="InterPro" id="IPR029062">
    <property type="entry name" value="Class_I_gatase-like"/>
</dbReference>
<dbReference type="PANTHER" id="PTHR42695:SF5">
    <property type="entry name" value="GLUTAMINE AMIDOTRANSFERASE YLR126C-RELATED"/>
    <property type="match status" value="1"/>
</dbReference>
<dbReference type="GO" id="GO:0016740">
    <property type="term" value="F:transferase activity"/>
    <property type="evidence" value="ECO:0007669"/>
    <property type="project" value="UniProtKB-KW"/>
</dbReference>
<dbReference type="PROSITE" id="PS51273">
    <property type="entry name" value="GATASE_TYPE_1"/>
    <property type="match status" value="1"/>
</dbReference>
<accession>A0A139SRJ7</accession>
<dbReference type="PANTHER" id="PTHR42695">
    <property type="entry name" value="GLUTAMINE AMIDOTRANSFERASE YLR126C-RELATED"/>
    <property type="match status" value="1"/>
</dbReference>
<dbReference type="InterPro" id="IPR044992">
    <property type="entry name" value="ChyE-like"/>
</dbReference>
<dbReference type="Proteomes" id="UP000072660">
    <property type="component" value="Unassembled WGS sequence"/>
</dbReference>
<protein>
    <submittedName>
        <fullName evidence="2">Glutamine amidotransferase</fullName>
    </submittedName>
</protein>
<organism evidence="2 3">
    <name type="scientific">Ventosimonas gracilis</name>
    <dbReference type="NCBI Taxonomy" id="1680762"/>
    <lineage>
        <taxon>Bacteria</taxon>
        <taxon>Pseudomonadati</taxon>
        <taxon>Pseudomonadota</taxon>
        <taxon>Gammaproteobacteria</taxon>
        <taxon>Pseudomonadales</taxon>
        <taxon>Ventosimonadaceae</taxon>
        <taxon>Ventosimonas</taxon>
    </lineage>
</organism>
<dbReference type="InterPro" id="IPR017926">
    <property type="entry name" value="GATASE"/>
</dbReference>
<dbReference type="AlphaFoldDB" id="A0A139SRJ7"/>
<proteinExistence type="predicted"/>
<dbReference type="Gene3D" id="3.40.50.880">
    <property type="match status" value="1"/>
</dbReference>
<name>A0A139SRJ7_9GAMM</name>
<dbReference type="EMBL" id="LSZO01000169">
    <property type="protein sequence ID" value="KXU37167.1"/>
    <property type="molecule type" value="Genomic_DNA"/>
</dbReference>
<dbReference type="Pfam" id="PF00117">
    <property type="entry name" value="GATase"/>
    <property type="match status" value="1"/>
</dbReference>